<dbReference type="RefSeq" id="WP_152591965.1">
    <property type="nucleotide sequence ID" value="NZ_CP045227.1"/>
</dbReference>
<evidence type="ECO:0000313" key="3">
    <source>
        <dbReference type="EMBL" id="QFS51407.1"/>
    </source>
</evidence>
<name>A0A5P8WEZ7_9NOSO</name>
<feature type="transmembrane region" description="Helical" evidence="2">
    <location>
        <begin position="513"/>
        <end position="535"/>
    </location>
</feature>
<evidence type="ECO:0000256" key="2">
    <source>
        <dbReference type="SAM" id="Phobius"/>
    </source>
</evidence>
<proteinExistence type="predicted"/>
<reference evidence="3 4" key="1">
    <citation type="submission" date="2019-10" db="EMBL/GenBank/DDBJ databases">
        <title>Genomic and transcriptomic insights into the perfect genentic adaptation of a filamentous nitrogen-fixing cyanobacterium to rice fields.</title>
        <authorList>
            <person name="Chen Z."/>
        </authorList>
    </citation>
    <scope>NUCLEOTIDE SEQUENCE [LARGE SCALE GENOMIC DNA]</scope>
    <source>
        <strain evidence="3">CCNUC1</strain>
    </source>
</reference>
<keyword evidence="2" id="KW-0812">Transmembrane</keyword>
<dbReference type="KEGG" id="nsh:GXM_08901"/>
<organism evidence="3 4">
    <name type="scientific">Nostoc sphaeroides CCNUC1</name>
    <dbReference type="NCBI Taxonomy" id="2653204"/>
    <lineage>
        <taxon>Bacteria</taxon>
        <taxon>Bacillati</taxon>
        <taxon>Cyanobacteriota</taxon>
        <taxon>Cyanophyceae</taxon>
        <taxon>Nostocales</taxon>
        <taxon>Nostocaceae</taxon>
        <taxon>Nostoc</taxon>
    </lineage>
</organism>
<evidence type="ECO:0000256" key="1">
    <source>
        <dbReference type="SAM" id="MobiDB-lite"/>
    </source>
</evidence>
<keyword evidence="4" id="KW-1185">Reference proteome</keyword>
<dbReference type="EMBL" id="CP045227">
    <property type="protein sequence ID" value="QFS51407.1"/>
    <property type="molecule type" value="Genomic_DNA"/>
</dbReference>
<accession>A0A5P8WEZ7</accession>
<evidence type="ECO:0000313" key="4">
    <source>
        <dbReference type="Proteomes" id="UP000326678"/>
    </source>
</evidence>
<dbReference type="AlphaFoldDB" id="A0A5P8WEZ7"/>
<sequence>MSIEIHEFSTGIRVEETANGGWVSLGFTGQYMNCTLERIPEAVKRSIANREFAVTEGTSTEEPAIIGREVGTGEDAWSVMAVVTRGRDEKGRSVSVYRYFLCQEHKNLIRLIGYWKNQGRPTFKPSDHRSIGQFLPFNSSFNQLQILPEVEDVSLEASKPILLSPQQPCELEKINALAFKKFNTHKNGQPVSWAFNVEALEQPHRFQVIQPASDRAYQILQRAIAHVPQVSAPVVVDEEALKSALRSLMNSSQIKPEAVQVIAEALGNEQITSKYWHSLFDGQGAATAIKQKIYTSQMVRLVTLRAMVIPETLPTFLTWLNVKGGKNKLDENQTISLEFQTAIRTIGSGFPKNKLVEGLKLILPKLLDQSITPEATSWLFIINTIWDDYHKEFADDVKNDLRLIAQYVQSSRTKEEVSLDSFKCEFKIWQNLIDNWIYLQRNSDSYLQHYQPLAHFFETIKDYSISAYFYQVSYAMVPKNIFYKASSHLLWGLKISKQSTKYENFVYFINENFASVVILSILCLLLFSATGIVLLKDKILKISDTTKVRNTQHTSTTVQTPVKEAQSQRCEQKKTPNGTITNQNSEIDKQSLKSATDKFGETKAAINNIFKELNRNEKIGETLINILNIKEICYNTSKEIEIEMNIKDSENQQKEWIVAIYNYQKKSFKDSSRDKANGIITKSNSDKTYKSLKDEIKNKLKLK</sequence>
<gene>
    <name evidence="3" type="ORF">GXM_08901</name>
</gene>
<feature type="region of interest" description="Disordered" evidence="1">
    <location>
        <begin position="551"/>
        <end position="583"/>
    </location>
</feature>
<keyword evidence="2" id="KW-0472">Membrane</keyword>
<keyword evidence="2" id="KW-1133">Transmembrane helix</keyword>
<dbReference type="Proteomes" id="UP000326678">
    <property type="component" value="Chromosome Gxm2"/>
</dbReference>
<protein>
    <submittedName>
        <fullName evidence="3">Uncharacterized protein</fullName>
    </submittedName>
</protein>